<keyword evidence="3" id="KW-0808">Transferase</keyword>
<dbReference type="GO" id="GO:0005829">
    <property type="term" value="C:cytosol"/>
    <property type="evidence" value="ECO:0007669"/>
    <property type="project" value="TreeGrafter"/>
</dbReference>
<dbReference type="PANTHER" id="PTHR21499:SF59">
    <property type="entry name" value="ASPARTOKINASE"/>
    <property type="match status" value="1"/>
</dbReference>
<name>A0A0G0BBG3_9BACT</name>
<keyword evidence="3" id="KW-0418">Kinase</keyword>
<comment type="caution">
    <text evidence="3">The sequence shown here is derived from an EMBL/GenBank/DDBJ whole genome shotgun (WGS) entry which is preliminary data.</text>
</comment>
<reference evidence="3 4" key="1">
    <citation type="journal article" date="2015" name="Nature">
        <title>rRNA introns, odd ribosomes, and small enigmatic genomes across a large radiation of phyla.</title>
        <authorList>
            <person name="Brown C.T."/>
            <person name="Hug L.A."/>
            <person name="Thomas B.C."/>
            <person name="Sharon I."/>
            <person name="Castelle C.J."/>
            <person name="Singh A."/>
            <person name="Wilkins M.J."/>
            <person name="Williams K.H."/>
            <person name="Banfield J.F."/>
        </authorList>
    </citation>
    <scope>NUCLEOTIDE SEQUENCE [LARGE SCALE GENOMIC DNA]</scope>
</reference>
<proteinExistence type="inferred from homology"/>
<protein>
    <submittedName>
        <fullName evidence="3">Aspartokinase</fullName>
    </submittedName>
</protein>
<sequence length="302" mass="34850">MEIQVFKCGGKFFVSNIIQSFFNELKDKIESHRTVFVISAMAGITRLLRLIFIIKTEVKIDEELKTLMISLCMNEFKRYHTEFIFKLFSETDRGAVIDNFELLFSKLEGTINLYKSEDRKDLFYASVLQYGEIASSEILSKYINTLGIKNKWFDAREYVVTDSNYREAEILNIKNDFKEFFKEGDILITQGFIGRDEKGENTVVGFDGSDYSAAEFANSLSESGGEVSLTYWKDVDGVYEENPVKNPEAKLIDQMTRKEYIQNTVKNNSFVVRPDSISSLNENIEVTIRSFMNFENQGTKIK</sequence>
<dbReference type="InterPro" id="IPR036393">
    <property type="entry name" value="AceGlu_kinase-like_sf"/>
</dbReference>
<dbReference type="EMBL" id="LBPY01000002">
    <property type="protein sequence ID" value="KKP66828.1"/>
    <property type="molecule type" value="Genomic_DNA"/>
</dbReference>
<evidence type="ECO:0000313" key="3">
    <source>
        <dbReference type="EMBL" id="KKP66828.1"/>
    </source>
</evidence>
<feature type="domain" description="Aspartate/glutamate/uridylate kinase" evidence="2">
    <location>
        <begin position="3"/>
        <end position="262"/>
    </location>
</feature>
<evidence type="ECO:0000256" key="1">
    <source>
        <dbReference type="ARBA" id="ARBA00010122"/>
    </source>
</evidence>
<evidence type="ECO:0000259" key="2">
    <source>
        <dbReference type="Pfam" id="PF00696"/>
    </source>
</evidence>
<dbReference type="GO" id="GO:0004072">
    <property type="term" value="F:aspartate kinase activity"/>
    <property type="evidence" value="ECO:0007669"/>
    <property type="project" value="TreeGrafter"/>
</dbReference>
<evidence type="ECO:0000313" key="4">
    <source>
        <dbReference type="Proteomes" id="UP000034952"/>
    </source>
</evidence>
<dbReference type="Proteomes" id="UP000034952">
    <property type="component" value="Unassembled WGS sequence"/>
</dbReference>
<comment type="similarity">
    <text evidence="1">Belongs to the aspartokinase family.</text>
</comment>
<organism evidence="3 4">
    <name type="scientific">Candidatus Nomurabacteria bacterium GW2011_GWE1_35_16</name>
    <dbReference type="NCBI Taxonomy" id="1618761"/>
    <lineage>
        <taxon>Bacteria</taxon>
        <taxon>Candidatus Nomuraibacteriota</taxon>
    </lineage>
</organism>
<dbReference type="InterPro" id="IPR001048">
    <property type="entry name" value="Asp/Glu/Uridylate_kinase"/>
</dbReference>
<dbReference type="SUPFAM" id="SSF53633">
    <property type="entry name" value="Carbamate kinase-like"/>
    <property type="match status" value="1"/>
</dbReference>
<dbReference type="GO" id="GO:0009089">
    <property type="term" value="P:lysine biosynthetic process via diaminopimelate"/>
    <property type="evidence" value="ECO:0007669"/>
    <property type="project" value="TreeGrafter"/>
</dbReference>
<dbReference type="AlphaFoldDB" id="A0A0G0BBG3"/>
<dbReference type="PANTHER" id="PTHR21499">
    <property type="entry name" value="ASPARTATE KINASE"/>
    <property type="match status" value="1"/>
</dbReference>
<gene>
    <name evidence="3" type="ORF">UR64_C0002G0044</name>
</gene>
<dbReference type="Pfam" id="PF00696">
    <property type="entry name" value="AA_kinase"/>
    <property type="match status" value="1"/>
</dbReference>
<dbReference type="Gene3D" id="3.40.1160.10">
    <property type="entry name" value="Acetylglutamate kinase-like"/>
    <property type="match status" value="1"/>
</dbReference>
<accession>A0A0G0BBG3</accession>
<dbReference type="GO" id="GO:0009090">
    <property type="term" value="P:homoserine biosynthetic process"/>
    <property type="evidence" value="ECO:0007669"/>
    <property type="project" value="TreeGrafter"/>
</dbReference>